<dbReference type="PANTHER" id="PTHR43394:SF1">
    <property type="entry name" value="ATP-BINDING CASSETTE SUB-FAMILY B MEMBER 10, MITOCHONDRIAL"/>
    <property type="match status" value="1"/>
</dbReference>
<comment type="subcellular location">
    <subcellularLocation>
        <location evidence="1">Cell membrane</location>
        <topology evidence="1">Multi-pass membrane protein</topology>
    </subcellularLocation>
</comment>
<evidence type="ECO:0000313" key="12">
    <source>
        <dbReference type="EMBL" id="XCJ17619.1"/>
    </source>
</evidence>
<evidence type="ECO:0000256" key="6">
    <source>
        <dbReference type="ARBA" id="ARBA00022840"/>
    </source>
</evidence>
<evidence type="ECO:0000256" key="4">
    <source>
        <dbReference type="ARBA" id="ARBA00022692"/>
    </source>
</evidence>
<feature type="transmembrane region" description="Helical" evidence="9">
    <location>
        <begin position="133"/>
        <end position="150"/>
    </location>
</feature>
<feature type="transmembrane region" description="Helical" evidence="9">
    <location>
        <begin position="235"/>
        <end position="256"/>
    </location>
</feature>
<dbReference type="InterPro" id="IPR003593">
    <property type="entry name" value="AAA+_ATPase"/>
</dbReference>
<feature type="domain" description="ABC transmembrane type-1" evidence="11">
    <location>
        <begin position="16"/>
        <end position="298"/>
    </location>
</feature>
<feature type="transmembrane region" description="Helical" evidence="9">
    <location>
        <begin position="12"/>
        <end position="32"/>
    </location>
</feature>
<keyword evidence="4 9" id="KW-0812">Transmembrane</keyword>
<keyword evidence="6 12" id="KW-0067">ATP-binding</keyword>
<dbReference type="PANTHER" id="PTHR43394">
    <property type="entry name" value="ATP-DEPENDENT PERMEASE MDL1, MITOCHONDRIAL"/>
    <property type="match status" value="1"/>
</dbReference>
<dbReference type="InterPro" id="IPR039421">
    <property type="entry name" value="Type_1_exporter"/>
</dbReference>
<dbReference type="RefSeq" id="WP_353948782.1">
    <property type="nucleotide sequence ID" value="NZ_CP159510.1"/>
</dbReference>
<keyword evidence="7 9" id="KW-1133">Transmembrane helix</keyword>
<evidence type="ECO:0000256" key="9">
    <source>
        <dbReference type="SAM" id="Phobius"/>
    </source>
</evidence>
<evidence type="ECO:0000256" key="8">
    <source>
        <dbReference type="ARBA" id="ARBA00023136"/>
    </source>
</evidence>
<evidence type="ECO:0000259" key="11">
    <source>
        <dbReference type="PROSITE" id="PS50929"/>
    </source>
</evidence>
<feature type="transmembrane region" description="Helical" evidence="9">
    <location>
        <begin position="276"/>
        <end position="296"/>
    </location>
</feature>
<evidence type="ECO:0000256" key="2">
    <source>
        <dbReference type="ARBA" id="ARBA00022448"/>
    </source>
</evidence>
<reference evidence="12" key="1">
    <citation type="submission" date="2024-06" db="EMBL/GenBank/DDBJ databases">
        <authorList>
            <person name="Fan A."/>
            <person name="Zhang F.Y."/>
            <person name="Zhang L."/>
        </authorList>
    </citation>
    <scope>NUCLEOTIDE SEQUENCE</scope>
    <source>
        <strain evidence="12">Y61</strain>
    </source>
</reference>
<dbReference type="Gene3D" id="1.20.1560.10">
    <property type="entry name" value="ABC transporter type 1, transmembrane domain"/>
    <property type="match status" value="1"/>
</dbReference>
<dbReference type="Gene3D" id="3.40.50.300">
    <property type="entry name" value="P-loop containing nucleotide triphosphate hydrolases"/>
    <property type="match status" value="1"/>
</dbReference>
<dbReference type="Pfam" id="PF00664">
    <property type="entry name" value="ABC_membrane"/>
    <property type="match status" value="1"/>
</dbReference>
<dbReference type="GO" id="GO:0005524">
    <property type="term" value="F:ATP binding"/>
    <property type="evidence" value="ECO:0007669"/>
    <property type="project" value="UniProtKB-KW"/>
</dbReference>
<protein>
    <submittedName>
        <fullName evidence="12">ABC transporter ATP-binding protein</fullName>
    </submittedName>
</protein>
<proteinExistence type="predicted"/>
<dbReference type="InterPro" id="IPR017871">
    <property type="entry name" value="ABC_transporter-like_CS"/>
</dbReference>
<dbReference type="PROSITE" id="PS50929">
    <property type="entry name" value="ABC_TM1F"/>
    <property type="match status" value="1"/>
</dbReference>
<dbReference type="InterPro" id="IPR003439">
    <property type="entry name" value="ABC_transporter-like_ATP-bd"/>
</dbReference>
<gene>
    <name evidence="12" type="ORF">ABNN70_03715</name>
</gene>
<keyword evidence="8 9" id="KW-0472">Membrane</keyword>
<dbReference type="InterPro" id="IPR027417">
    <property type="entry name" value="P-loop_NTPase"/>
</dbReference>
<evidence type="ECO:0000256" key="1">
    <source>
        <dbReference type="ARBA" id="ARBA00004651"/>
    </source>
</evidence>
<dbReference type="SMART" id="SM00382">
    <property type="entry name" value="AAA"/>
    <property type="match status" value="1"/>
</dbReference>
<name>A0AAU8IH84_9BACL</name>
<evidence type="ECO:0000256" key="5">
    <source>
        <dbReference type="ARBA" id="ARBA00022741"/>
    </source>
</evidence>
<feature type="transmembrane region" description="Helical" evidence="9">
    <location>
        <begin position="52"/>
        <end position="77"/>
    </location>
</feature>
<accession>A0AAU8IH84</accession>
<keyword evidence="3" id="KW-1003">Cell membrane</keyword>
<organism evidence="12">
    <name type="scientific">Sporolactobacillus sp. Y61</name>
    <dbReference type="NCBI Taxonomy" id="3160863"/>
    <lineage>
        <taxon>Bacteria</taxon>
        <taxon>Bacillati</taxon>
        <taxon>Bacillota</taxon>
        <taxon>Bacilli</taxon>
        <taxon>Bacillales</taxon>
        <taxon>Sporolactobacillaceae</taxon>
        <taxon>Sporolactobacillus</taxon>
    </lineage>
</organism>
<dbReference type="InterPro" id="IPR011527">
    <property type="entry name" value="ABC1_TM_dom"/>
</dbReference>
<dbReference type="FunFam" id="3.40.50.300:FF:000221">
    <property type="entry name" value="Multidrug ABC transporter ATP-binding protein"/>
    <property type="match status" value="1"/>
</dbReference>
<keyword evidence="5" id="KW-0547">Nucleotide-binding</keyword>
<dbReference type="InterPro" id="IPR036640">
    <property type="entry name" value="ABC1_TM_sf"/>
</dbReference>
<dbReference type="SUPFAM" id="SSF52540">
    <property type="entry name" value="P-loop containing nucleoside triphosphate hydrolases"/>
    <property type="match status" value="1"/>
</dbReference>
<dbReference type="EMBL" id="CP159510">
    <property type="protein sequence ID" value="XCJ17619.1"/>
    <property type="molecule type" value="Genomic_DNA"/>
</dbReference>
<evidence type="ECO:0000259" key="10">
    <source>
        <dbReference type="PROSITE" id="PS50893"/>
    </source>
</evidence>
<dbReference type="AlphaFoldDB" id="A0AAU8IH84"/>
<dbReference type="GO" id="GO:0005886">
    <property type="term" value="C:plasma membrane"/>
    <property type="evidence" value="ECO:0007669"/>
    <property type="project" value="UniProtKB-SubCell"/>
</dbReference>
<sequence>MIRLSKYFRPYLRAAVLSVVFVFLQSLANLYLPTLMSDIVDTGIVKGDMPYIYKMGVLMLLVTLVAGGFTVVSNYLASKAANGFGRDLRNEMFSHVETFSLKEFDQVGTSSLITRTTNDIAQIEQVFMMMLKLMTMAPLMCIGGIIMAVYKDAQLSLVFIVALPLLIAGVVVLAKWAIPLFKQIQKKMDRMNLVLREELTGIRVIRSFNRIKHETKRFDTANRDMMQTSIRINQIMAAALPVMMLIMNLSSVAIVWFGGLRIDQGAMQVGDLMAFIQYAMMIMFSVLMGAMMLIMVPRAQVSAVRVNEVLDIQPDIRDAGRTKDYPAPAGDRGVTFKDVTCRYPGAEKPALSDISFTAQPGEMTAIIGGTGAGKSTLLNLIPRFFDVSEGSVKVNGTDVREMRLEDLRSLISYVPQKAVLFSGTVAENIRYGDGSAADVSVREAARAAQADEFISQMPDGYDSVIAQDGKNISGGQKQRLAIARALIRKTDIYLLDDSFSALDYRTGAKLQKELRHMTESAVLIIVAQRISTVLHADRIIVLDEGSVTGIGTHQELMETCPVYREIVSSQGNKEELA</sequence>
<dbReference type="CDD" id="cd18548">
    <property type="entry name" value="ABC_6TM_Tm287_like"/>
    <property type="match status" value="1"/>
</dbReference>
<evidence type="ECO:0000256" key="3">
    <source>
        <dbReference type="ARBA" id="ARBA00022475"/>
    </source>
</evidence>
<evidence type="ECO:0000256" key="7">
    <source>
        <dbReference type="ARBA" id="ARBA00022989"/>
    </source>
</evidence>
<dbReference type="GO" id="GO:0015421">
    <property type="term" value="F:ABC-type oligopeptide transporter activity"/>
    <property type="evidence" value="ECO:0007669"/>
    <property type="project" value="TreeGrafter"/>
</dbReference>
<feature type="domain" description="ABC transporter" evidence="10">
    <location>
        <begin position="334"/>
        <end position="569"/>
    </location>
</feature>
<dbReference type="PROSITE" id="PS00211">
    <property type="entry name" value="ABC_TRANSPORTER_1"/>
    <property type="match status" value="1"/>
</dbReference>
<keyword evidence="2" id="KW-0813">Transport</keyword>
<feature type="transmembrane region" description="Helical" evidence="9">
    <location>
        <begin position="156"/>
        <end position="178"/>
    </location>
</feature>
<dbReference type="PROSITE" id="PS50893">
    <property type="entry name" value="ABC_TRANSPORTER_2"/>
    <property type="match status" value="1"/>
</dbReference>
<dbReference type="Pfam" id="PF00005">
    <property type="entry name" value="ABC_tran"/>
    <property type="match status" value="1"/>
</dbReference>
<dbReference type="FunFam" id="1.20.1560.10:FF:000040">
    <property type="entry name" value="Multidrug ABC transporter ATP-binding protein"/>
    <property type="match status" value="1"/>
</dbReference>
<dbReference type="SUPFAM" id="SSF90123">
    <property type="entry name" value="ABC transporter transmembrane region"/>
    <property type="match status" value="1"/>
</dbReference>
<dbReference type="GO" id="GO:0016887">
    <property type="term" value="F:ATP hydrolysis activity"/>
    <property type="evidence" value="ECO:0007669"/>
    <property type="project" value="InterPro"/>
</dbReference>